<dbReference type="EMBL" id="CAJHNH020002076">
    <property type="protein sequence ID" value="CAG5125501.1"/>
    <property type="molecule type" value="Genomic_DNA"/>
</dbReference>
<reference evidence="3" key="1">
    <citation type="submission" date="2021-04" db="EMBL/GenBank/DDBJ databases">
        <authorList>
            <consortium name="Molecular Ecology Group"/>
        </authorList>
    </citation>
    <scope>NUCLEOTIDE SEQUENCE</scope>
</reference>
<accession>A0A8S3ZEV1</accession>
<evidence type="ECO:0000259" key="2">
    <source>
        <dbReference type="Pfam" id="PF00135"/>
    </source>
</evidence>
<dbReference type="OrthoDB" id="6147159at2759"/>
<keyword evidence="1" id="KW-0732">Signal</keyword>
<feature type="non-terminal residue" evidence="3">
    <location>
        <position position="122"/>
    </location>
</feature>
<dbReference type="AlphaFoldDB" id="A0A8S3ZEV1"/>
<dbReference type="InterPro" id="IPR002018">
    <property type="entry name" value="CarbesteraseB"/>
</dbReference>
<feature type="domain" description="Carboxylesterase type B" evidence="2">
    <location>
        <begin position="32"/>
        <end position="120"/>
    </location>
</feature>
<name>A0A8S3ZEV1_9EUPU</name>
<dbReference type="PROSITE" id="PS00941">
    <property type="entry name" value="CARBOXYLESTERASE_B_2"/>
    <property type="match status" value="1"/>
</dbReference>
<protein>
    <recommendedName>
        <fullName evidence="2">Carboxylesterase type B domain-containing protein</fullName>
    </recommendedName>
</protein>
<evidence type="ECO:0000256" key="1">
    <source>
        <dbReference type="SAM" id="SignalP"/>
    </source>
</evidence>
<proteinExistence type="predicted"/>
<feature type="signal peptide" evidence="1">
    <location>
        <begin position="1"/>
        <end position="23"/>
    </location>
</feature>
<keyword evidence="4" id="KW-1185">Reference proteome</keyword>
<organism evidence="3 4">
    <name type="scientific">Candidula unifasciata</name>
    <dbReference type="NCBI Taxonomy" id="100452"/>
    <lineage>
        <taxon>Eukaryota</taxon>
        <taxon>Metazoa</taxon>
        <taxon>Spiralia</taxon>
        <taxon>Lophotrochozoa</taxon>
        <taxon>Mollusca</taxon>
        <taxon>Gastropoda</taxon>
        <taxon>Heterobranchia</taxon>
        <taxon>Euthyneura</taxon>
        <taxon>Panpulmonata</taxon>
        <taxon>Eupulmonata</taxon>
        <taxon>Stylommatophora</taxon>
        <taxon>Helicina</taxon>
        <taxon>Helicoidea</taxon>
        <taxon>Geomitridae</taxon>
        <taxon>Candidula</taxon>
    </lineage>
</organism>
<feature type="chain" id="PRO_5035847959" description="Carboxylesterase type B domain-containing protein" evidence="1">
    <location>
        <begin position="24"/>
        <end position="122"/>
    </location>
</feature>
<comment type="caution">
    <text evidence="3">The sequence shown here is derived from an EMBL/GenBank/DDBJ whole genome shotgun (WGS) entry which is preliminary data.</text>
</comment>
<evidence type="ECO:0000313" key="4">
    <source>
        <dbReference type="Proteomes" id="UP000678393"/>
    </source>
</evidence>
<dbReference type="Gene3D" id="3.40.50.1820">
    <property type="entry name" value="alpha/beta hydrolase"/>
    <property type="match status" value="1"/>
</dbReference>
<dbReference type="PANTHER" id="PTHR45237">
    <property type="entry name" value="POSSIBLE PARA-NITROBENZYL ESTERASE"/>
    <property type="match status" value="1"/>
</dbReference>
<dbReference type="InterPro" id="IPR019819">
    <property type="entry name" value="Carboxylesterase_B_CS"/>
</dbReference>
<dbReference type="SUPFAM" id="SSF53474">
    <property type="entry name" value="alpha/beta-Hydrolases"/>
    <property type="match status" value="1"/>
</dbReference>
<gene>
    <name evidence="3" type="ORF">CUNI_LOCUS11059</name>
</gene>
<dbReference type="PANTHER" id="PTHR45237:SF2">
    <property type="entry name" value="POSSIBLE PARA-NITROBENZYL ESTERASE"/>
    <property type="match status" value="1"/>
</dbReference>
<sequence>MKATLLIALFATGWFQLILVCLANSANDDFLEITAPAGTFRGTAILSLQGYIYTAFLGIPYALPPVGALRFAKPVAYPRMEHVYDATQFPPICIQPVGIDLGQPSQEDCLYLNIYVPARENK</sequence>
<dbReference type="InterPro" id="IPR029058">
    <property type="entry name" value="AB_hydrolase_fold"/>
</dbReference>
<dbReference type="Pfam" id="PF00135">
    <property type="entry name" value="COesterase"/>
    <property type="match status" value="1"/>
</dbReference>
<evidence type="ECO:0000313" key="3">
    <source>
        <dbReference type="EMBL" id="CAG5125501.1"/>
    </source>
</evidence>
<dbReference type="Proteomes" id="UP000678393">
    <property type="component" value="Unassembled WGS sequence"/>
</dbReference>